<feature type="compositionally biased region" description="Polar residues" evidence="1">
    <location>
        <begin position="175"/>
        <end position="194"/>
    </location>
</feature>
<feature type="region of interest" description="Disordered" evidence="1">
    <location>
        <begin position="123"/>
        <end position="230"/>
    </location>
</feature>
<feature type="compositionally biased region" description="Low complexity" evidence="1">
    <location>
        <begin position="195"/>
        <end position="211"/>
    </location>
</feature>
<dbReference type="AlphaFoldDB" id="A0A9P6IF99"/>
<keyword evidence="3" id="KW-1185">Reference proteome</keyword>
<dbReference type="Proteomes" id="UP000781932">
    <property type="component" value="Unassembled WGS sequence"/>
</dbReference>
<dbReference type="EMBL" id="JAATWM020000007">
    <property type="protein sequence ID" value="KAF9879471.1"/>
    <property type="molecule type" value="Genomic_DNA"/>
</dbReference>
<name>A0A9P6IF99_9PEZI</name>
<proteinExistence type="predicted"/>
<accession>A0A9P6IF99</accession>
<evidence type="ECO:0000256" key="1">
    <source>
        <dbReference type="SAM" id="MobiDB-lite"/>
    </source>
</evidence>
<organism evidence="2 3">
    <name type="scientific">Colletotrichum karsti</name>
    <dbReference type="NCBI Taxonomy" id="1095194"/>
    <lineage>
        <taxon>Eukaryota</taxon>
        <taxon>Fungi</taxon>
        <taxon>Dikarya</taxon>
        <taxon>Ascomycota</taxon>
        <taxon>Pezizomycotina</taxon>
        <taxon>Sordariomycetes</taxon>
        <taxon>Hypocreomycetidae</taxon>
        <taxon>Glomerellales</taxon>
        <taxon>Glomerellaceae</taxon>
        <taxon>Colletotrichum</taxon>
        <taxon>Colletotrichum boninense species complex</taxon>
    </lineage>
</organism>
<feature type="compositionally biased region" description="Basic residues" evidence="1">
    <location>
        <begin position="146"/>
        <end position="155"/>
    </location>
</feature>
<comment type="caution">
    <text evidence="2">The sequence shown here is derived from an EMBL/GenBank/DDBJ whole genome shotgun (WGS) entry which is preliminary data.</text>
</comment>
<gene>
    <name evidence="2" type="ORF">CkaCkLH20_03014</name>
</gene>
<evidence type="ECO:0000313" key="2">
    <source>
        <dbReference type="EMBL" id="KAF9879471.1"/>
    </source>
</evidence>
<reference evidence="2" key="2">
    <citation type="submission" date="2020-11" db="EMBL/GenBank/DDBJ databases">
        <title>Whole genome sequencing of Colletotrichum sp.</title>
        <authorList>
            <person name="Li H."/>
        </authorList>
    </citation>
    <scope>NUCLEOTIDE SEQUENCE</scope>
    <source>
        <strain evidence="2">CkLH20</strain>
    </source>
</reference>
<feature type="region of interest" description="Disordered" evidence="1">
    <location>
        <begin position="77"/>
        <end position="103"/>
    </location>
</feature>
<dbReference type="GeneID" id="62158807"/>
<reference evidence="2" key="1">
    <citation type="submission" date="2020-03" db="EMBL/GenBank/DDBJ databases">
        <authorList>
            <person name="He L."/>
        </authorList>
    </citation>
    <scope>NUCLEOTIDE SEQUENCE</scope>
    <source>
        <strain evidence="2">CkLH20</strain>
    </source>
</reference>
<dbReference type="RefSeq" id="XP_038748932.1">
    <property type="nucleotide sequence ID" value="XM_038885733.1"/>
</dbReference>
<sequence>MCNILHTEETCDQCGRIISRTSQRMNCLEKRVLNNKFRDNWHVTMAYYCPNGEIEEDYKPVSVDQCKQCWSDSRDITQGKDMPCHQQPQDGEQYRKSCTPGSESHAIQMTLDIQKSLQAQHPPLPRDAEIYPPPVSESARANMPRRWTRVHKDKNKKKDDAPLNGEGISREGSTDETATNKGSTEGGSTPTVDGSTASDSTSSDQASDDTTYGGSTDEGPTREGPVGPSRLIVQLGGYLVDAVSELLTPQESPY</sequence>
<evidence type="ECO:0000313" key="3">
    <source>
        <dbReference type="Proteomes" id="UP000781932"/>
    </source>
</evidence>
<protein>
    <submittedName>
        <fullName evidence="2">Uncharacterized protein</fullName>
    </submittedName>
</protein>